<dbReference type="InterPro" id="IPR009057">
    <property type="entry name" value="Homeodomain-like_sf"/>
</dbReference>
<evidence type="ECO:0000256" key="3">
    <source>
        <dbReference type="ARBA" id="ARBA00023163"/>
    </source>
</evidence>
<dbReference type="InterPro" id="IPR020449">
    <property type="entry name" value="Tscrpt_reg_AraC-type_HTH"/>
</dbReference>
<keyword evidence="1" id="KW-0805">Transcription regulation</keyword>
<evidence type="ECO:0000259" key="4">
    <source>
        <dbReference type="PROSITE" id="PS01124"/>
    </source>
</evidence>
<dbReference type="EMBL" id="BQNJ01000004">
    <property type="protein sequence ID" value="GKH04829.1"/>
    <property type="molecule type" value="Genomic_DNA"/>
</dbReference>
<comment type="caution">
    <text evidence="5">The sequence shown here is derived from an EMBL/GenBank/DDBJ whole genome shotgun (WGS) entry which is preliminary data.</text>
</comment>
<dbReference type="AlphaFoldDB" id="A0AA37JP54"/>
<evidence type="ECO:0000313" key="5">
    <source>
        <dbReference type="EMBL" id="GKH04829.1"/>
    </source>
</evidence>
<dbReference type="GO" id="GO:0003700">
    <property type="term" value="F:DNA-binding transcription factor activity"/>
    <property type="evidence" value="ECO:0007669"/>
    <property type="project" value="InterPro"/>
</dbReference>
<dbReference type="PRINTS" id="PR00032">
    <property type="entry name" value="HTHARAC"/>
</dbReference>
<name>A0AA37JP54_9FIRM</name>
<evidence type="ECO:0000256" key="1">
    <source>
        <dbReference type="ARBA" id="ARBA00023015"/>
    </source>
</evidence>
<dbReference type="SUPFAM" id="SSF46689">
    <property type="entry name" value="Homeodomain-like"/>
    <property type="match status" value="1"/>
</dbReference>
<evidence type="ECO:0000313" key="6">
    <source>
        <dbReference type="Proteomes" id="UP001055091"/>
    </source>
</evidence>
<dbReference type="Gene3D" id="1.10.10.60">
    <property type="entry name" value="Homeodomain-like"/>
    <property type="match status" value="2"/>
</dbReference>
<gene>
    <name evidence="5" type="ORF">CE91St55_68100</name>
</gene>
<dbReference type="Proteomes" id="UP001055091">
    <property type="component" value="Unassembled WGS sequence"/>
</dbReference>
<reference evidence="5" key="1">
    <citation type="submission" date="2022-01" db="EMBL/GenBank/DDBJ databases">
        <title>Novel bile acid biosynthetic pathways are enriched in the microbiome of centenarians.</title>
        <authorList>
            <person name="Sato Y."/>
            <person name="Atarashi K."/>
            <person name="Plichta R.D."/>
            <person name="Arai Y."/>
            <person name="Sasajima S."/>
            <person name="Kearney M.S."/>
            <person name="Suda W."/>
            <person name="Takeshita K."/>
            <person name="Sasaki T."/>
            <person name="Okamoto S."/>
            <person name="Skelly N.A."/>
            <person name="Okamura Y."/>
            <person name="Vlamakis H."/>
            <person name="Li Y."/>
            <person name="Tanoue T."/>
            <person name="Takei H."/>
            <person name="Nittono H."/>
            <person name="Narushima S."/>
            <person name="Irie J."/>
            <person name="Itoh H."/>
            <person name="Moriya K."/>
            <person name="Sugiura Y."/>
            <person name="Suematsu M."/>
            <person name="Moritoki N."/>
            <person name="Shibata S."/>
            <person name="Littman R.D."/>
            <person name="Fischbach A.M."/>
            <person name="Uwamino Y."/>
            <person name="Inoue T."/>
            <person name="Honda A."/>
            <person name="Hattori M."/>
            <person name="Murai T."/>
            <person name="Xavier J.R."/>
            <person name="Hirose N."/>
            <person name="Honda K."/>
        </authorList>
    </citation>
    <scope>NUCLEOTIDE SEQUENCE</scope>
    <source>
        <strain evidence="5">CE91-St55</strain>
    </source>
</reference>
<dbReference type="PANTHER" id="PTHR47504:SF6">
    <property type="entry name" value="ARAC-FAMILY TRANSCRIPTIONAL REGULATOR"/>
    <property type="match status" value="1"/>
</dbReference>
<dbReference type="InterPro" id="IPR018060">
    <property type="entry name" value="HTH_AraC"/>
</dbReference>
<sequence>MNKRMYEWQKQIQVIVDEIDKCIKSYNDETLTLRFLSRKLGYSEFYTTRKFKEISGMQFRDYLRQRKLAFALKEVRDYDKSLLDIAFDYGFSSHEAFTRAFKGAYGVTPSEYRKNPTPVALRTKITPFDRYFLGLGEIGMIQSSGDIKIYSVTIPAHKFLHIRNNESNGYWDFWRKQNLIPGQDYETICGLLDSIKGKLDDEGGSEANCAGGQIMAYMNDPNGRLCDWGILRTECWGVRLPSDYHGNVPPQMVMADIPEAEYIVFEHGPFDYEQENCSVEEKIEMAMADFDYTKSGYCLDTSPGRIMYFYYDPEQYFKYIRPVLRESAFQKGQ</sequence>
<keyword evidence="2" id="KW-0238">DNA-binding</keyword>
<dbReference type="GO" id="GO:0043565">
    <property type="term" value="F:sequence-specific DNA binding"/>
    <property type="evidence" value="ECO:0007669"/>
    <property type="project" value="InterPro"/>
</dbReference>
<dbReference type="SMART" id="SM00342">
    <property type="entry name" value="HTH_ARAC"/>
    <property type="match status" value="1"/>
</dbReference>
<proteinExistence type="predicted"/>
<keyword evidence="3" id="KW-0804">Transcription</keyword>
<dbReference type="InterPro" id="IPR050959">
    <property type="entry name" value="MarA-like"/>
</dbReference>
<evidence type="ECO:0000256" key="2">
    <source>
        <dbReference type="ARBA" id="ARBA00023125"/>
    </source>
</evidence>
<dbReference type="PROSITE" id="PS01124">
    <property type="entry name" value="HTH_ARAC_FAMILY_2"/>
    <property type="match status" value="1"/>
</dbReference>
<organism evidence="5 6">
    <name type="scientific">Hungatella hathewayi</name>
    <dbReference type="NCBI Taxonomy" id="154046"/>
    <lineage>
        <taxon>Bacteria</taxon>
        <taxon>Bacillati</taxon>
        <taxon>Bacillota</taxon>
        <taxon>Clostridia</taxon>
        <taxon>Lachnospirales</taxon>
        <taxon>Lachnospiraceae</taxon>
        <taxon>Hungatella</taxon>
    </lineage>
</organism>
<protein>
    <submittedName>
        <fullName evidence="5">AraC family transcriptional regulator</fullName>
    </submittedName>
</protein>
<dbReference type="PANTHER" id="PTHR47504">
    <property type="entry name" value="RIGHT ORIGIN-BINDING PROTEIN"/>
    <property type="match status" value="1"/>
</dbReference>
<feature type="domain" description="HTH araC/xylS-type" evidence="4">
    <location>
        <begin position="17"/>
        <end position="115"/>
    </location>
</feature>
<dbReference type="Pfam" id="PF12833">
    <property type="entry name" value="HTH_18"/>
    <property type="match status" value="1"/>
</dbReference>
<accession>A0AA37JP54</accession>